<feature type="domain" description="Plastocyanin-like" evidence="7">
    <location>
        <begin position="282"/>
        <end position="422"/>
    </location>
</feature>
<sequence>MNGQRTSPSPSPPSSSVEGEDNGEDNGEDSVDRLYSPEWKVEQATRLLPFDDVQDDHVDKIYIPGKYDEPQVHHGVNRIKIIIRTATAFAIAVLLCILFLVAAGTTWTTLNGTAFEDETITQHTTFRRSPSEYVLRHDWDFRARPRTRRYHWTVTDEEVNPDGVYRQMILINGQFPGPLIECNEGDTLEIEVENQSINATSFHWHGIYQNGTNWMDGTVGVTQCPIAPGRNFTYKFTIQGQSGTYWYHSHHVLQAADGLVGPLIIHSSKENEYQELDYATDRVVLIQDYYHDTSYSLLPAYLANDRENAEPIPAGSLINGQNIRNCDSLPHRKCDNSTASIPMIDLAPNQNHRLRIINTGVLAEFQIELDEHSFAVTEVDGTDVLPSYIHRLIINPAQRYSLIVTTNISTSDSFWLRTRMATDCWDKAFPNPDLIAETKAIIRYRDERSPSEPSPVEAPTTKPWVDAILQICKDLNTTELVPVPAIAAPEQADHSFYMYSNFVIGAWRLSRGYFNDSSWRPDIHSPLLDRFVDGYQSGNESFTATTNSVNSRAFHTGTEMVIQVEGVKTIDVVIQNVNEGRNHPMHLHGYKYWVLAQGHGWFNKEKYLRQHSINTANPLRRDTASVEGYGWMWIRFVTDNPGMWAFHCKDIPQSSCFQTTANEFTGHVSWHAEAGLQMHFLTRPEVVGTWDLPQANKDLCLAEGLERGAGVDDSVYFGNFG</sequence>
<evidence type="ECO:0000259" key="8">
    <source>
        <dbReference type="Pfam" id="PF07731"/>
    </source>
</evidence>
<comment type="caution">
    <text evidence="10">The sequence shown here is derived from an EMBL/GenBank/DDBJ whole genome shotgun (WGS) entry which is preliminary data.</text>
</comment>
<evidence type="ECO:0000259" key="9">
    <source>
        <dbReference type="Pfam" id="PF07732"/>
    </source>
</evidence>
<dbReference type="InterPro" id="IPR001117">
    <property type="entry name" value="Cu-oxidase_2nd"/>
</dbReference>
<dbReference type="AlphaFoldDB" id="A0A9P6VH61"/>
<feature type="domain" description="Plastocyanin-like" evidence="9">
    <location>
        <begin position="154"/>
        <end position="269"/>
    </location>
</feature>
<evidence type="ECO:0000259" key="7">
    <source>
        <dbReference type="Pfam" id="PF00394"/>
    </source>
</evidence>
<feature type="region of interest" description="Disordered" evidence="5">
    <location>
        <begin position="1"/>
        <end position="35"/>
    </location>
</feature>
<dbReference type="PROSITE" id="PS00079">
    <property type="entry name" value="MULTICOPPER_OXIDASE1"/>
    <property type="match status" value="1"/>
</dbReference>
<feature type="compositionally biased region" description="Acidic residues" evidence="5">
    <location>
        <begin position="18"/>
        <end position="29"/>
    </location>
</feature>
<feature type="transmembrane region" description="Helical" evidence="6">
    <location>
        <begin position="81"/>
        <end position="103"/>
    </location>
</feature>
<proteinExistence type="inferred from homology"/>
<keyword evidence="2" id="KW-0479">Metal-binding</keyword>
<dbReference type="PANTHER" id="PTHR11709:SF414">
    <property type="entry name" value="ADR239WP"/>
    <property type="match status" value="1"/>
</dbReference>
<accession>A0A9P6VH61</accession>
<comment type="similarity">
    <text evidence="1">Belongs to the multicopper oxidase family.</text>
</comment>
<dbReference type="Pfam" id="PF00394">
    <property type="entry name" value="Cu-oxidase"/>
    <property type="match status" value="1"/>
</dbReference>
<dbReference type="InterPro" id="IPR045087">
    <property type="entry name" value="Cu-oxidase_fam"/>
</dbReference>
<dbReference type="GO" id="GO:0016491">
    <property type="term" value="F:oxidoreductase activity"/>
    <property type="evidence" value="ECO:0007669"/>
    <property type="project" value="UniProtKB-KW"/>
</dbReference>
<keyword evidence="6" id="KW-0812">Transmembrane</keyword>
<keyword evidence="4" id="KW-0186">Copper</keyword>
<evidence type="ECO:0000256" key="5">
    <source>
        <dbReference type="SAM" id="MobiDB-lite"/>
    </source>
</evidence>
<organism evidence="10 11">
    <name type="scientific">Hyphodiscus hymeniophilus</name>
    <dbReference type="NCBI Taxonomy" id="353542"/>
    <lineage>
        <taxon>Eukaryota</taxon>
        <taxon>Fungi</taxon>
        <taxon>Dikarya</taxon>
        <taxon>Ascomycota</taxon>
        <taxon>Pezizomycotina</taxon>
        <taxon>Leotiomycetes</taxon>
        <taxon>Helotiales</taxon>
        <taxon>Hyphodiscaceae</taxon>
        <taxon>Hyphodiscus</taxon>
    </lineage>
</organism>
<dbReference type="SUPFAM" id="SSF49503">
    <property type="entry name" value="Cupredoxins"/>
    <property type="match status" value="3"/>
</dbReference>
<keyword evidence="3" id="KW-0560">Oxidoreductase</keyword>
<feature type="domain" description="Plastocyanin-like" evidence="8">
    <location>
        <begin position="538"/>
        <end position="649"/>
    </location>
</feature>
<evidence type="ECO:0000313" key="11">
    <source>
        <dbReference type="Proteomes" id="UP000785200"/>
    </source>
</evidence>
<keyword evidence="6" id="KW-1133">Transmembrane helix</keyword>
<dbReference type="EMBL" id="VNKQ01000011">
    <property type="protein sequence ID" value="KAG0647837.1"/>
    <property type="molecule type" value="Genomic_DNA"/>
</dbReference>
<reference evidence="10" key="1">
    <citation type="submission" date="2019-07" db="EMBL/GenBank/DDBJ databases">
        <title>Hyphodiscus hymeniophilus genome sequencing and assembly.</title>
        <authorList>
            <person name="Kramer G."/>
            <person name="Nodwell J."/>
        </authorList>
    </citation>
    <scope>NUCLEOTIDE SEQUENCE</scope>
    <source>
        <strain evidence="10">ATCC 34498</strain>
    </source>
</reference>
<dbReference type="InterPro" id="IPR011706">
    <property type="entry name" value="Cu-oxidase_C"/>
</dbReference>
<dbReference type="Proteomes" id="UP000785200">
    <property type="component" value="Unassembled WGS sequence"/>
</dbReference>
<dbReference type="OrthoDB" id="2121828at2759"/>
<gene>
    <name evidence="10" type="ORF">D0Z07_6065</name>
</gene>
<dbReference type="InterPro" id="IPR033138">
    <property type="entry name" value="Cu_oxidase_CS"/>
</dbReference>
<dbReference type="InterPro" id="IPR011707">
    <property type="entry name" value="Cu-oxidase-like_N"/>
</dbReference>
<evidence type="ECO:0000256" key="6">
    <source>
        <dbReference type="SAM" id="Phobius"/>
    </source>
</evidence>
<dbReference type="Pfam" id="PF07732">
    <property type="entry name" value="Cu-oxidase_3"/>
    <property type="match status" value="1"/>
</dbReference>
<evidence type="ECO:0000256" key="2">
    <source>
        <dbReference type="ARBA" id="ARBA00022723"/>
    </source>
</evidence>
<evidence type="ECO:0000313" key="10">
    <source>
        <dbReference type="EMBL" id="KAG0647837.1"/>
    </source>
</evidence>
<dbReference type="InterPro" id="IPR008972">
    <property type="entry name" value="Cupredoxin"/>
</dbReference>
<protein>
    <submittedName>
        <fullName evidence="10">Diphenol oxidase 1</fullName>
    </submittedName>
</protein>
<evidence type="ECO:0000256" key="1">
    <source>
        <dbReference type="ARBA" id="ARBA00010609"/>
    </source>
</evidence>
<dbReference type="CDD" id="cd13910">
    <property type="entry name" value="CuRO_3_MCO_like_4"/>
    <property type="match status" value="1"/>
</dbReference>
<evidence type="ECO:0000256" key="4">
    <source>
        <dbReference type="ARBA" id="ARBA00023008"/>
    </source>
</evidence>
<dbReference type="Gene3D" id="2.60.40.420">
    <property type="entry name" value="Cupredoxins - blue copper proteins"/>
    <property type="match status" value="3"/>
</dbReference>
<keyword evidence="6" id="KW-0472">Membrane</keyword>
<dbReference type="CDD" id="cd13857">
    <property type="entry name" value="CuRO_1_Diphenol_Ox"/>
    <property type="match status" value="1"/>
</dbReference>
<dbReference type="Pfam" id="PF07731">
    <property type="entry name" value="Cu-oxidase_2"/>
    <property type="match status" value="1"/>
</dbReference>
<dbReference type="GO" id="GO:0005507">
    <property type="term" value="F:copper ion binding"/>
    <property type="evidence" value="ECO:0007669"/>
    <property type="project" value="InterPro"/>
</dbReference>
<dbReference type="PANTHER" id="PTHR11709">
    <property type="entry name" value="MULTI-COPPER OXIDASE"/>
    <property type="match status" value="1"/>
</dbReference>
<name>A0A9P6VH61_9HELO</name>
<keyword evidence="11" id="KW-1185">Reference proteome</keyword>
<evidence type="ECO:0000256" key="3">
    <source>
        <dbReference type="ARBA" id="ARBA00023002"/>
    </source>
</evidence>